<feature type="compositionally biased region" description="Basic and acidic residues" evidence="1">
    <location>
        <begin position="7"/>
        <end position="19"/>
    </location>
</feature>
<feature type="region of interest" description="Disordered" evidence="1">
    <location>
        <begin position="1"/>
        <end position="20"/>
    </location>
</feature>
<gene>
    <name evidence="3" type="ORF">H8S37_06370</name>
</gene>
<proteinExistence type="predicted"/>
<dbReference type="Proteomes" id="UP000652477">
    <property type="component" value="Unassembled WGS sequence"/>
</dbReference>
<keyword evidence="4" id="KW-1185">Reference proteome</keyword>
<evidence type="ECO:0000256" key="1">
    <source>
        <dbReference type="SAM" id="MobiDB-lite"/>
    </source>
</evidence>
<comment type="caution">
    <text evidence="3">The sequence shown here is derived from an EMBL/GenBank/DDBJ whole genome shotgun (WGS) entry which is preliminary data.</text>
</comment>
<accession>A0A923LGY3</accession>
<dbReference type="InterPro" id="IPR027417">
    <property type="entry name" value="P-loop_NTPase"/>
</dbReference>
<name>A0A923LGY3_9FIRM</name>
<dbReference type="Pfam" id="PF13604">
    <property type="entry name" value="AAA_30"/>
    <property type="match status" value="1"/>
</dbReference>
<dbReference type="AlphaFoldDB" id="A0A923LGY3"/>
<dbReference type="Pfam" id="PF13538">
    <property type="entry name" value="UvrD_C_2"/>
    <property type="match status" value="1"/>
</dbReference>
<dbReference type="InterPro" id="IPR027785">
    <property type="entry name" value="UvrD-like_helicase_C"/>
</dbReference>
<dbReference type="EMBL" id="JACOPF010000001">
    <property type="protein sequence ID" value="MBC5688555.1"/>
    <property type="molecule type" value="Genomic_DNA"/>
</dbReference>
<evidence type="ECO:0000259" key="2">
    <source>
        <dbReference type="Pfam" id="PF13538"/>
    </source>
</evidence>
<organism evidence="3 4">
    <name type="scientific">Mediterraneibacter hominis</name>
    <dbReference type="NCBI Taxonomy" id="2763054"/>
    <lineage>
        <taxon>Bacteria</taxon>
        <taxon>Bacillati</taxon>
        <taxon>Bacillota</taxon>
        <taxon>Clostridia</taxon>
        <taxon>Lachnospirales</taxon>
        <taxon>Lachnospiraceae</taxon>
        <taxon>Mediterraneibacter</taxon>
    </lineage>
</organism>
<reference evidence="3" key="1">
    <citation type="submission" date="2020-08" db="EMBL/GenBank/DDBJ databases">
        <title>Genome public.</title>
        <authorList>
            <person name="Liu C."/>
            <person name="Sun Q."/>
        </authorList>
    </citation>
    <scope>NUCLEOTIDE SEQUENCE</scope>
    <source>
        <strain evidence="3">NSJ-55</strain>
    </source>
</reference>
<feature type="domain" description="UvrD-like helicase C-terminal" evidence="2">
    <location>
        <begin position="1023"/>
        <end position="1068"/>
    </location>
</feature>
<sequence length="1103" mass="127851">MLNTNRKNIERHIKTHSEQSAEDQAAVSVLKTFLRSNGKINTNFSCGDKWPNTDGTLEFVSNPRVSRRPEQNFFVQIKGTHKYSEKDGEIKYSLKSLSFPAFICCRGTYDPGILFVVINPDERGNERVFWKYMSADFLHSIDFSKDSVTICFTADEEIKNLDESVDEFCAKLADIKNHHSFAAHLDDSNYSKEDILDIIKECDRQITECIERMEIYDETRDDVSRRMLTRLKDISVAALLLNTLNMGYKEASIRLAWERSLLNIETKYLGMFYKALEYIGYRIPGEGQSERLMLKYYDFLWQIRQSFWKNNGLAILHNLEKFPLCMDSTDYEYYKLIAAAVDSADKSPRVVESSRFYIQKKTPFFVGRERYYEITLQLAGVYATKYNRITAYTKENLSTNYAVQISYVDAKINLWNIPSKIKVITNWKVSIDPACLNKLAKILKFSMRLSANYREYTELMRFLTRTGINFLDLIDLQEVEFRTLIDSIYAQTNTSEFKEVLLKLKEDYSEGSCRPGRNIIRYLLLNLREETIENVLPTKYRPYCLRDCPTLSARCYPFEKNPFISNLAGSKTSEENHIRRVARVTGYDRMEVVRPYLLLRNAIKQTGEIYFETESIAQTDEINSYNAQLDSWECDQGYRIKQEKGFVGIEHYEKTTINILKILIELSQNGNKGQKQYNKSFISQGGIGYAGDPLKIQAVEEAFVNSRLLLIYGAAGTGKTTLINYISNLAGGKRKLFLTKTHTALQNLKRRITNPGAESEFLSIDSSAKKVTLSEYDIIFIDECSTIDNRIMEMFLKKLEPDTFLVLAGDIYQIESIDFGNWFFYSKDMIKTPGAKIELLNTWRTEDKALISLWDAVRKRDSLITEKLVIDGPFSENIGQNVLEKEEEDEVILCLNYDGKFGLNNMNNYFQTANKKGEAVFWKEWSYKPGDPILFNETKRFPVLHNNLKGRIVNIFKYQDKITFTVDVDMNLTEIECKREELEFIEALENSTRIQLTIYDYESNDVTQDEELARMRSVIPFQLAYAVSIHKAQGLEYDSVKVIIPNSNSERITHGIFYTAITRAKKRLKIYWSAETMNKIVKSFSVDETKRRSLEIVRSKLGL</sequence>
<dbReference type="Gene3D" id="3.40.50.300">
    <property type="entry name" value="P-loop containing nucleotide triphosphate hydrolases"/>
    <property type="match status" value="2"/>
</dbReference>
<dbReference type="RefSeq" id="WP_186875162.1">
    <property type="nucleotide sequence ID" value="NZ_JACOPF010000001.1"/>
</dbReference>
<evidence type="ECO:0000313" key="3">
    <source>
        <dbReference type="EMBL" id="MBC5688555.1"/>
    </source>
</evidence>
<dbReference type="CDD" id="cd18809">
    <property type="entry name" value="SF1_C_RecD"/>
    <property type="match status" value="1"/>
</dbReference>
<evidence type="ECO:0000313" key="4">
    <source>
        <dbReference type="Proteomes" id="UP000652477"/>
    </source>
</evidence>
<dbReference type="SUPFAM" id="SSF52540">
    <property type="entry name" value="P-loop containing nucleoside triphosphate hydrolases"/>
    <property type="match status" value="2"/>
</dbReference>
<protein>
    <submittedName>
        <fullName evidence="3">AAA family ATPase</fullName>
    </submittedName>
</protein>